<evidence type="ECO:0000313" key="2">
    <source>
        <dbReference type="EMBL" id="MFC7669611.1"/>
    </source>
</evidence>
<proteinExistence type="predicted"/>
<organism evidence="2 3">
    <name type="scientific">Hymenobacter humi</name>
    <dbReference type="NCBI Taxonomy" id="1411620"/>
    <lineage>
        <taxon>Bacteria</taxon>
        <taxon>Pseudomonadati</taxon>
        <taxon>Bacteroidota</taxon>
        <taxon>Cytophagia</taxon>
        <taxon>Cytophagales</taxon>
        <taxon>Hymenobacteraceae</taxon>
        <taxon>Hymenobacter</taxon>
    </lineage>
</organism>
<name>A0ABW2UC04_9BACT</name>
<gene>
    <name evidence="2" type="ORF">ACFQT0_21260</name>
</gene>
<feature type="compositionally biased region" description="Low complexity" evidence="1">
    <location>
        <begin position="41"/>
        <end position="55"/>
    </location>
</feature>
<accession>A0ABW2UC04</accession>
<evidence type="ECO:0000256" key="1">
    <source>
        <dbReference type="SAM" id="MobiDB-lite"/>
    </source>
</evidence>
<sequence length="75" mass="7862">MAPSLVVPNADGSVDYHWGQYPVPVAYDSDPHAALLASALPLDGLQPKSRQTSPTPAQPPQAPARRQPPVASTHA</sequence>
<protein>
    <submittedName>
        <fullName evidence="2">Uncharacterized protein</fullName>
    </submittedName>
</protein>
<keyword evidence="3" id="KW-1185">Reference proteome</keyword>
<dbReference type="Proteomes" id="UP001596513">
    <property type="component" value="Unassembled WGS sequence"/>
</dbReference>
<dbReference type="RefSeq" id="WP_380205103.1">
    <property type="nucleotide sequence ID" value="NZ_JBHTEK010000001.1"/>
</dbReference>
<feature type="region of interest" description="Disordered" evidence="1">
    <location>
        <begin position="41"/>
        <end position="75"/>
    </location>
</feature>
<comment type="caution">
    <text evidence="2">The sequence shown here is derived from an EMBL/GenBank/DDBJ whole genome shotgun (WGS) entry which is preliminary data.</text>
</comment>
<reference evidence="3" key="1">
    <citation type="journal article" date="2019" name="Int. J. Syst. Evol. Microbiol.">
        <title>The Global Catalogue of Microorganisms (GCM) 10K type strain sequencing project: providing services to taxonomists for standard genome sequencing and annotation.</title>
        <authorList>
            <consortium name="The Broad Institute Genomics Platform"/>
            <consortium name="The Broad Institute Genome Sequencing Center for Infectious Disease"/>
            <person name="Wu L."/>
            <person name="Ma J."/>
        </authorList>
    </citation>
    <scope>NUCLEOTIDE SEQUENCE [LARGE SCALE GENOMIC DNA]</scope>
    <source>
        <strain evidence="3">JCM 19635</strain>
    </source>
</reference>
<dbReference type="EMBL" id="JBHTEK010000001">
    <property type="protein sequence ID" value="MFC7669611.1"/>
    <property type="molecule type" value="Genomic_DNA"/>
</dbReference>
<evidence type="ECO:0000313" key="3">
    <source>
        <dbReference type="Proteomes" id="UP001596513"/>
    </source>
</evidence>